<evidence type="ECO:0000313" key="4">
    <source>
        <dbReference type="Proteomes" id="UP000694545"/>
    </source>
</evidence>
<dbReference type="Pfam" id="PF07686">
    <property type="entry name" value="V-set"/>
    <property type="match status" value="1"/>
</dbReference>
<dbReference type="OMA" id="DYYCDSW"/>
<dbReference type="AlphaFoldDB" id="A0A8D2KVQ5"/>
<proteinExistence type="predicted"/>
<protein>
    <recommendedName>
        <fullName evidence="2">Ig-like domain-containing protein</fullName>
    </recommendedName>
</protein>
<dbReference type="InterPro" id="IPR013783">
    <property type="entry name" value="Ig-like_fold"/>
</dbReference>
<dbReference type="InterPro" id="IPR013106">
    <property type="entry name" value="Ig_V-set"/>
</dbReference>
<feature type="domain" description="Ig-like" evidence="2">
    <location>
        <begin position="5"/>
        <end position="107"/>
    </location>
</feature>
<keyword evidence="4" id="KW-1185">Reference proteome</keyword>
<dbReference type="Proteomes" id="UP000694545">
    <property type="component" value="Unplaced"/>
</dbReference>
<feature type="signal peptide" evidence="1">
    <location>
        <begin position="1"/>
        <end position="16"/>
    </location>
</feature>
<dbReference type="InterPro" id="IPR050150">
    <property type="entry name" value="IgV_Light_Chain"/>
</dbReference>
<reference evidence="3" key="2">
    <citation type="submission" date="2025-09" db="UniProtKB">
        <authorList>
            <consortium name="Ensembl"/>
        </authorList>
    </citation>
    <scope>IDENTIFICATION</scope>
</reference>
<dbReference type="PROSITE" id="PS50835">
    <property type="entry name" value="IG_LIKE"/>
    <property type="match status" value="1"/>
</dbReference>
<dbReference type="Gene3D" id="2.60.40.10">
    <property type="entry name" value="Immunoglobulins"/>
    <property type="match status" value="1"/>
</dbReference>
<dbReference type="SMART" id="SM00406">
    <property type="entry name" value="IGv"/>
    <property type="match status" value="1"/>
</dbReference>
<dbReference type="InterPro" id="IPR007110">
    <property type="entry name" value="Ig-like_dom"/>
</dbReference>
<evidence type="ECO:0000259" key="2">
    <source>
        <dbReference type="PROSITE" id="PS50835"/>
    </source>
</evidence>
<name>A0A8D2KVQ5_VARKO</name>
<dbReference type="PANTHER" id="PTHR23267">
    <property type="entry name" value="IMMUNOGLOBULIN LIGHT CHAIN"/>
    <property type="match status" value="1"/>
</dbReference>
<accession>A0A8D2KVQ5</accession>
<sequence>MLWVPLFLMLLTYCTGVSTGTYVLTQPPFVSVPLEQKAQISCSGNSIEDHSVQWYQQKPDQAPVLIIYADDSSTNPGNTATLTITGAQAEAEANYYCQVWEMFMNGF</sequence>
<evidence type="ECO:0000256" key="1">
    <source>
        <dbReference type="SAM" id="SignalP"/>
    </source>
</evidence>
<evidence type="ECO:0000313" key="3">
    <source>
        <dbReference type="Ensembl" id="ENSVKKP00000010704.1"/>
    </source>
</evidence>
<dbReference type="SUPFAM" id="SSF48726">
    <property type="entry name" value="Immunoglobulin"/>
    <property type="match status" value="1"/>
</dbReference>
<dbReference type="Ensembl" id="ENSVKKT00000010962.1">
    <property type="protein sequence ID" value="ENSVKKP00000010704.1"/>
    <property type="gene ID" value="ENSVKKG00000007520.1"/>
</dbReference>
<feature type="chain" id="PRO_5034666211" description="Ig-like domain-containing protein" evidence="1">
    <location>
        <begin position="17"/>
        <end position="107"/>
    </location>
</feature>
<reference evidence="3" key="1">
    <citation type="submission" date="2025-08" db="UniProtKB">
        <authorList>
            <consortium name="Ensembl"/>
        </authorList>
    </citation>
    <scope>IDENTIFICATION</scope>
</reference>
<dbReference type="InterPro" id="IPR036179">
    <property type="entry name" value="Ig-like_dom_sf"/>
</dbReference>
<organism evidence="3 4">
    <name type="scientific">Varanus komodoensis</name>
    <name type="common">Komodo dragon</name>
    <dbReference type="NCBI Taxonomy" id="61221"/>
    <lineage>
        <taxon>Eukaryota</taxon>
        <taxon>Metazoa</taxon>
        <taxon>Chordata</taxon>
        <taxon>Craniata</taxon>
        <taxon>Vertebrata</taxon>
        <taxon>Euteleostomi</taxon>
        <taxon>Lepidosauria</taxon>
        <taxon>Squamata</taxon>
        <taxon>Bifurcata</taxon>
        <taxon>Unidentata</taxon>
        <taxon>Episquamata</taxon>
        <taxon>Toxicofera</taxon>
        <taxon>Anguimorpha</taxon>
        <taxon>Paleoanguimorpha</taxon>
        <taxon>Varanoidea</taxon>
        <taxon>Varanidae</taxon>
        <taxon>Varanus</taxon>
    </lineage>
</organism>
<keyword evidence="1" id="KW-0732">Signal</keyword>